<evidence type="ECO:0000313" key="1">
    <source>
        <dbReference type="EMBL" id="CAB4241604.1"/>
    </source>
</evidence>
<accession>A0A6J5TBF5</accession>
<reference evidence="1" key="1">
    <citation type="submission" date="2020-05" db="EMBL/GenBank/DDBJ databases">
        <authorList>
            <person name="Chiriac C."/>
            <person name="Salcher M."/>
            <person name="Ghai R."/>
            <person name="Kavagutti S V."/>
        </authorList>
    </citation>
    <scope>NUCLEOTIDE SEQUENCE</scope>
</reference>
<sequence length="195" mass="22318">MFTIIEDCSPYYIRFTHTNIEKVIDICEAVLSTETTHKKFLTLDTADANNVLSASPINEIIPLRVERVTMFCTEPGASWRAHKDGFATKCSFNYSIRILDDKSETTWYTDEELAMYEIYNPLTPPSREVLGFNKDNHVPACTLHAQPLECMLINVDIFHAWDNSQSSNERVMLTLRAVDLSTLTFEQARLKLFGI</sequence>
<proteinExistence type="predicted"/>
<gene>
    <name evidence="1" type="ORF">UFOVP71_142</name>
</gene>
<name>A0A6J5TBF5_9CAUD</name>
<protein>
    <submittedName>
        <fullName evidence="1">Uncharacterized protein</fullName>
    </submittedName>
</protein>
<dbReference type="EMBL" id="LR797824">
    <property type="protein sequence ID" value="CAB4241604.1"/>
    <property type="molecule type" value="Genomic_DNA"/>
</dbReference>
<organism evidence="1">
    <name type="scientific">uncultured Caudovirales phage</name>
    <dbReference type="NCBI Taxonomy" id="2100421"/>
    <lineage>
        <taxon>Viruses</taxon>
        <taxon>Duplodnaviria</taxon>
        <taxon>Heunggongvirae</taxon>
        <taxon>Uroviricota</taxon>
        <taxon>Caudoviricetes</taxon>
        <taxon>Peduoviridae</taxon>
        <taxon>Maltschvirus</taxon>
        <taxon>Maltschvirus maltsch</taxon>
    </lineage>
</organism>